<dbReference type="RefSeq" id="WP_154518820.1">
    <property type="nucleotide sequence ID" value="NZ_VUMT01000007.1"/>
</dbReference>
<dbReference type="CDD" id="cd00038">
    <property type="entry name" value="CAP_ED"/>
    <property type="match status" value="1"/>
</dbReference>
<dbReference type="SUPFAM" id="SSF51206">
    <property type="entry name" value="cAMP-binding domain-like"/>
    <property type="match status" value="1"/>
</dbReference>
<dbReference type="GO" id="GO:0003677">
    <property type="term" value="F:DNA binding"/>
    <property type="evidence" value="ECO:0007669"/>
    <property type="project" value="UniProtKB-KW"/>
</dbReference>
<dbReference type="GO" id="GO:0005829">
    <property type="term" value="C:cytosol"/>
    <property type="evidence" value="ECO:0007669"/>
    <property type="project" value="TreeGrafter"/>
</dbReference>
<dbReference type="SMART" id="SM00100">
    <property type="entry name" value="cNMP"/>
    <property type="match status" value="1"/>
</dbReference>
<evidence type="ECO:0000256" key="3">
    <source>
        <dbReference type="ARBA" id="ARBA00023163"/>
    </source>
</evidence>
<evidence type="ECO:0000256" key="2">
    <source>
        <dbReference type="ARBA" id="ARBA00023125"/>
    </source>
</evidence>
<proteinExistence type="predicted"/>
<evidence type="ECO:0000256" key="1">
    <source>
        <dbReference type="ARBA" id="ARBA00023015"/>
    </source>
</evidence>
<organism evidence="6 7">
    <name type="scientific">Velocimicrobium porci</name>
    <dbReference type="NCBI Taxonomy" id="2606634"/>
    <lineage>
        <taxon>Bacteria</taxon>
        <taxon>Bacillati</taxon>
        <taxon>Bacillota</taxon>
        <taxon>Clostridia</taxon>
        <taxon>Lachnospirales</taxon>
        <taxon>Lachnospiraceae</taxon>
        <taxon>Velocimicrobium</taxon>
    </lineage>
</organism>
<dbReference type="SUPFAM" id="SSF46785">
    <property type="entry name" value="Winged helix' DNA-binding domain"/>
    <property type="match status" value="1"/>
</dbReference>
<evidence type="ECO:0000259" key="4">
    <source>
        <dbReference type="PROSITE" id="PS50042"/>
    </source>
</evidence>
<keyword evidence="7" id="KW-1185">Reference proteome</keyword>
<evidence type="ECO:0000313" key="7">
    <source>
        <dbReference type="Proteomes" id="UP000482209"/>
    </source>
</evidence>
<dbReference type="InterPro" id="IPR014710">
    <property type="entry name" value="RmlC-like_jellyroll"/>
</dbReference>
<dbReference type="Pfam" id="PF00027">
    <property type="entry name" value="cNMP_binding"/>
    <property type="match status" value="1"/>
</dbReference>
<dbReference type="InterPro" id="IPR000595">
    <property type="entry name" value="cNMP-bd_dom"/>
</dbReference>
<dbReference type="Proteomes" id="UP000482209">
    <property type="component" value="Unassembled WGS sequence"/>
</dbReference>
<evidence type="ECO:0000259" key="5">
    <source>
        <dbReference type="PROSITE" id="PS51063"/>
    </source>
</evidence>
<dbReference type="Pfam" id="PF13545">
    <property type="entry name" value="HTH_Crp_2"/>
    <property type="match status" value="1"/>
</dbReference>
<dbReference type="EMBL" id="VUMT01000007">
    <property type="protein sequence ID" value="MSS63472.1"/>
    <property type="molecule type" value="Genomic_DNA"/>
</dbReference>
<dbReference type="SMART" id="SM00419">
    <property type="entry name" value="HTH_CRP"/>
    <property type="match status" value="1"/>
</dbReference>
<dbReference type="PROSITE" id="PS50042">
    <property type="entry name" value="CNMP_BINDING_3"/>
    <property type="match status" value="1"/>
</dbReference>
<dbReference type="PANTHER" id="PTHR24567:SF74">
    <property type="entry name" value="HTH-TYPE TRANSCRIPTIONAL REGULATOR ARCR"/>
    <property type="match status" value="1"/>
</dbReference>
<dbReference type="PROSITE" id="PS51063">
    <property type="entry name" value="HTH_CRP_2"/>
    <property type="match status" value="1"/>
</dbReference>
<dbReference type="InterPro" id="IPR036390">
    <property type="entry name" value="WH_DNA-bd_sf"/>
</dbReference>
<dbReference type="GO" id="GO:0003700">
    <property type="term" value="F:DNA-binding transcription factor activity"/>
    <property type="evidence" value="ECO:0007669"/>
    <property type="project" value="TreeGrafter"/>
</dbReference>
<name>A0A6L5XXI9_9FIRM</name>
<dbReference type="InterPro" id="IPR018490">
    <property type="entry name" value="cNMP-bd_dom_sf"/>
</dbReference>
<protein>
    <submittedName>
        <fullName evidence="6">Crp/Fnr family transcriptional regulator</fullName>
    </submittedName>
</protein>
<sequence>MRQNIQKESILYKIFEKVGTVERYQKDEIIFLQNDPAHEFYLIRKGRVRVYLTAENGNELTIEIVRAGKIFGEAGYFSRSTQINSVSAVTEVELLAVNMVELYPHLVDNPEAMIEMFQFMANRIRDLSLQLNSITFMSVEKKLAYMLLHLGEYFKKNPDDNEFSVDYTHQEMGDLTGSNRVTVTRALKHMQEMGLVKLEYRNIHVINVKALEEYLGDVY</sequence>
<gene>
    <name evidence="6" type="ORF">FYJ58_06215</name>
</gene>
<keyword evidence="1" id="KW-0805">Transcription regulation</keyword>
<feature type="domain" description="HTH crp-type" evidence="5">
    <location>
        <begin position="137"/>
        <end position="209"/>
    </location>
</feature>
<evidence type="ECO:0000313" key="6">
    <source>
        <dbReference type="EMBL" id="MSS63472.1"/>
    </source>
</evidence>
<accession>A0A6L5XXI9</accession>
<keyword evidence="2" id="KW-0238">DNA-binding</keyword>
<dbReference type="Gene3D" id="2.60.120.10">
    <property type="entry name" value="Jelly Rolls"/>
    <property type="match status" value="1"/>
</dbReference>
<comment type="caution">
    <text evidence="6">The sequence shown here is derived from an EMBL/GenBank/DDBJ whole genome shotgun (WGS) entry which is preliminary data.</text>
</comment>
<keyword evidence="3" id="KW-0804">Transcription</keyword>
<feature type="domain" description="Cyclic nucleotide-binding" evidence="4">
    <location>
        <begin position="24"/>
        <end position="123"/>
    </location>
</feature>
<dbReference type="InterPro" id="IPR012318">
    <property type="entry name" value="HTH_CRP"/>
</dbReference>
<dbReference type="InterPro" id="IPR050397">
    <property type="entry name" value="Env_Response_Regulators"/>
</dbReference>
<reference evidence="6 7" key="1">
    <citation type="submission" date="2019-08" db="EMBL/GenBank/DDBJ databases">
        <title>In-depth cultivation of the pig gut microbiome towards novel bacterial diversity and tailored functional studies.</title>
        <authorList>
            <person name="Wylensek D."/>
            <person name="Hitch T.C.A."/>
            <person name="Clavel T."/>
        </authorList>
    </citation>
    <scope>NUCLEOTIDE SEQUENCE [LARGE SCALE GENOMIC DNA]</scope>
    <source>
        <strain evidence="6 7">WCA-693-APC-MOT-I</strain>
    </source>
</reference>
<dbReference type="PANTHER" id="PTHR24567">
    <property type="entry name" value="CRP FAMILY TRANSCRIPTIONAL REGULATORY PROTEIN"/>
    <property type="match status" value="1"/>
</dbReference>
<dbReference type="AlphaFoldDB" id="A0A6L5XXI9"/>